<dbReference type="AlphaFoldDB" id="A0A1L9PM94"/>
<evidence type="ECO:0000256" key="2">
    <source>
        <dbReference type="ARBA" id="ARBA00004613"/>
    </source>
</evidence>
<evidence type="ECO:0000313" key="12">
    <source>
        <dbReference type="Proteomes" id="UP000184073"/>
    </source>
</evidence>
<proteinExistence type="inferred from homology"/>
<evidence type="ECO:0000256" key="8">
    <source>
        <dbReference type="ARBA" id="ARBA00022801"/>
    </source>
</evidence>
<evidence type="ECO:0000259" key="10">
    <source>
        <dbReference type="Pfam" id="PF00962"/>
    </source>
</evidence>
<dbReference type="SUPFAM" id="SSF51556">
    <property type="entry name" value="Metallo-dependent hydrolases"/>
    <property type="match status" value="1"/>
</dbReference>
<comment type="similarity">
    <text evidence="3">Belongs to the metallo-dependent hydrolases superfamily. Adenosine and AMP deaminases family. ADGF subfamily.</text>
</comment>
<evidence type="ECO:0000256" key="5">
    <source>
        <dbReference type="ARBA" id="ARBA00022525"/>
    </source>
</evidence>
<evidence type="ECO:0000256" key="7">
    <source>
        <dbReference type="ARBA" id="ARBA00022729"/>
    </source>
</evidence>
<dbReference type="InterPro" id="IPR006330">
    <property type="entry name" value="Ado/ade_deaminase"/>
</dbReference>
<dbReference type="OrthoDB" id="7202371at2759"/>
<evidence type="ECO:0000256" key="4">
    <source>
        <dbReference type="ARBA" id="ARBA00012784"/>
    </source>
</evidence>
<evidence type="ECO:0000256" key="6">
    <source>
        <dbReference type="ARBA" id="ARBA00022723"/>
    </source>
</evidence>
<evidence type="ECO:0000256" key="1">
    <source>
        <dbReference type="ARBA" id="ARBA00001947"/>
    </source>
</evidence>
<dbReference type="InterPro" id="IPR032466">
    <property type="entry name" value="Metal_Hydrolase"/>
</dbReference>
<dbReference type="EC" id="3.5.4.4" evidence="4"/>
<name>A0A1L9PM94_ASPVE</name>
<dbReference type="GO" id="GO:0019239">
    <property type="term" value="F:deaminase activity"/>
    <property type="evidence" value="ECO:0007669"/>
    <property type="project" value="InterPro"/>
</dbReference>
<dbReference type="GO" id="GO:0046103">
    <property type="term" value="P:inosine biosynthetic process"/>
    <property type="evidence" value="ECO:0007669"/>
    <property type="project" value="TreeGrafter"/>
</dbReference>
<sequence>MESDNNLWEAEEGVPHIDDPFIQRFLAGRLSLIQREESQRHDANLHNALPPVAKKACEIVSHVCARELAQLQQAGYPSDGIPHPSLMSDTEKVRLGESDLWKIVRSLPKGSLLYGHLPAMVDMDFLIDQAFATPGIHISAPKPLVTQHDYQDAPFTIQYYSGSTTTGPTDKPAPWTDNYEPSTQIELKTAAASFPDGGEAGFRRWLKSRCTLTSQQSHNAPRGSKAISDFLNVRLPVINSILQYEPILRACLRQILSQLAADGIRYVEFRVAFNFQYTLEGRDKPEDDYVGWFRIFYEEVKRFKASEEGGKFYDARVIWATMRRLSNKEIGLSMQQCLLAKEEFPDSICGFDLLGVESDERPLNDLVPILFWFRARCAEAGGRGRRADEGMEVPFIFHAGHCLGDGDQADDNLFDTILLGTRRISQGLSLYKHPLLIDVLKQKNILIECSPSSSACLGLTSSFQSHPLPALLSRGVSVAIANDSPGVFGLGQNGLSPEFYQALLAFNSMGLSGLTMLAENSVRWSCYEDQSSKEWTTDLQEAILGEGIKAARLREFYADFQKFCEWVVETFEEKYNLG</sequence>
<keyword evidence="12" id="KW-1185">Reference proteome</keyword>
<dbReference type="GeneID" id="63731136"/>
<keyword evidence="8" id="KW-0378">Hydrolase</keyword>
<dbReference type="Gene3D" id="3.20.20.140">
    <property type="entry name" value="Metal-dependent hydrolases"/>
    <property type="match status" value="1"/>
</dbReference>
<gene>
    <name evidence="11" type="ORF">ASPVEDRAFT_62622</name>
</gene>
<reference evidence="12" key="1">
    <citation type="journal article" date="2017" name="Genome Biol.">
        <title>Comparative genomics reveals high biological diversity and specific adaptations in the industrially and medically important fungal genus Aspergillus.</title>
        <authorList>
            <person name="de Vries R.P."/>
            <person name="Riley R."/>
            <person name="Wiebenga A."/>
            <person name="Aguilar-Osorio G."/>
            <person name="Amillis S."/>
            <person name="Uchima C.A."/>
            <person name="Anderluh G."/>
            <person name="Asadollahi M."/>
            <person name="Askin M."/>
            <person name="Barry K."/>
            <person name="Battaglia E."/>
            <person name="Bayram O."/>
            <person name="Benocci T."/>
            <person name="Braus-Stromeyer S.A."/>
            <person name="Caldana C."/>
            <person name="Canovas D."/>
            <person name="Cerqueira G.C."/>
            <person name="Chen F."/>
            <person name="Chen W."/>
            <person name="Choi C."/>
            <person name="Clum A."/>
            <person name="Dos Santos R.A."/>
            <person name="Damasio A.R."/>
            <person name="Diallinas G."/>
            <person name="Emri T."/>
            <person name="Fekete E."/>
            <person name="Flipphi M."/>
            <person name="Freyberg S."/>
            <person name="Gallo A."/>
            <person name="Gournas C."/>
            <person name="Habgood R."/>
            <person name="Hainaut M."/>
            <person name="Harispe M.L."/>
            <person name="Henrissat B."/>
            <person name="Hilden K.S."/>
            <person name="Hope R."/>
            <person name="Hossain A."/>
            <person name="Karabika E."/>
            <person name="Karaffa L."/>
            <person name="Karanyi Z."/>
            <person name="Krasevec N."/>
            <person name="Kuo A."/>
            <person name="Kusch H."/>
            <person name="LaButti K."/>
            <person name="Lagendijk E.L."/>
            <person name="Lapidus A."/>
            <person name="Levasseur A."/>
            <person name="Lindquist E."/>
            <person name="Lipzen A."/>
            <person name="Logrieco A.F."/>
            <person name="MacCabe A."/>
            <person name="Maekelae M.R."/>
            <person name="Malavazi I."/>
            <person name="Melin P."/>
            <person name="Meyer V."/>
            <person name="Mielnichuk N."/>
            <person name="Miskei M."/>
            <person name="Molnar A.P."/>
            <person name="Mule G."/>
            <person name="Ngan C.Y."/>
            <person name="Orejas M."/>
            <person name="Orosz E."/>
            <person name="Ouedraogo J.P."/>
            <person name="Overkamp K.M."/>
            <person name="Park H.-S."/>
            <person name="Perrone G."/>
            <person name="Piumi F."/>
            <person name="Punt P.J."/>
            <person name="Ram A.F."/>
            <person name="Ramon A."/>
            <person name="Rauscher S."/>
            <person name="Record E."/>
            <person name="Riano-Pachon D.M."/>
            <person name="Robert V."/>
            <person name="Roehrig J."/>
            <person name="Ruller R."/>
            <person name="Salamov A."/>
            <person name="Salih N.S."/>
            <person name="Samson R.A."/>
            <person name="Sandor E."/>
            <person name="Sanguinetti M."/>
            <person name="Schuetze T."/>
            <person name="Sepcic K."/>
            <person name="Shelest E."/>
            <person name="Sherlock G."/>
            <person name="Sophianopoulou V."/>
            <person name="Squina F.M."/>
            <person name="Sun H."/>
            <person name="Susca A."/>
            <person name="Todd R.B."/>
            <person name="Tsang A."/>
            <person name="Unkles S.E."/>
            <person name="van de Wiele N."/>
            <person name="van Rossen-Uffink D."/>
            <person name="Oliveira J.V."/>
            <person name="Vesth T.C."/>
            <person name="Visser J."/>
            <person name="Yu J.-H."/>
            <person name="Zhou M."/>
            <person name="Andersen M.R."/>
            <person name="Archer D.B."/>
            <person name="Baker S.E."/>
            <person name="Benoit I."/>
            <person name="Brakhage A.A."/>
            <person name="Braus G.H."/>
            <person name="Fischer R."/>
            <person name="Frisvad J.C."/>
            <person name="Goldman G.H."/>
            <person name="Houbraken J."/>
            <person name="Oakley B."/>
            <person name="Pocsi I."/>
            <person name="Scazzocchio C."/>
            <person name="Seiboth B."/>
            <person name="vanKuyk P.A."/>
            <person name="Wortman J."/>
            <person name="Dyer P.S."/>
            <person name="Grigoriev I.V."/>
        </authorList>
    </citation>
    <scope>NUCLEOTIDE SEQUENCE [LARGE SCALE GENOMIC DNA]</scope>
    <source>
        <strain evidence="12">CBS 583.65</strain>
    </source>
</reference>
<dbReference type="InterPro" id="IPR001365">
    <property type="entry name" value="A_deaminase_dom"/>
</dbReference>
<dbReference type="FunFam" id="3.20.20.140:FF:000017">
    <property type="entry name" value="Adenosine deaminase 2"/>
    <property type="match status" value="1"/>
</dbReference>
<evidence type="ECO:0000256" key="9">
    <source>
        <dbReference type="ARBA" id="ARBA00047764"/>
    </source>
</evidence>
<protein>
    <recommendedName>
        <fullName evidence="4">adenosine deaminase</fullName>
        <ecNumber evidence="4">3.5.4.4</ecNumber>
    </recommendedName>
</protein>
<accession>A0A1L9PM94</accession>
<keyword evidence="7" id="KW-0732">Signal</keyword>
<keyword evidence="6" id="KW-0479">Metal-binding</keyword>
<dbReference type="RefSeq" id="XP_040668400.1">
    <property type="nucleotide sequence ID" value="XM_040815625.1"/>
</dbReference>
<comment type="cofactor">
    <cofactor evidence="1">
        <name>Zn(2+)</name>
        <dbReference type="ChEBI" id="CHEBI:29105"/>
    </cofactor>
</comment>
<dbReference type="STRING" id="1036611.A0A1L9PM94"/>
<dbReference type="GO" id="GO:0046872">
    <property type="term" value="F:metal ion binding"/>
    <property type="evidence" value="ECO:0007669"/>
    <property type="project" value="UniProtKB-KW"/>
</dbReference>
<keyword evidence="5" id="KW-0964">Secreted</keyword>
<evidence type="ECO:0000313" key="11">
    <source>
        <dbReference type="EMBL" id="OJJ02638.1"/>
    </source>
</evidence>
<feature type="domain" description="Adenosine deaminase" evidence="10">
    <location>
        <begin position="225"/>
        <end position="535"/>
    </location>
</feature>
<comment type="catalytic activity">
    <reaction evidence="9">
        <text>adenosine + H2O + H(+) = inosine + NH4(+)</text>
        <dbReference type="Rhea" id="RHEA:24408"/>
        <dbReference type="ChEBI" id="CHEBI:15377"/>
        <dbReference type="ChEBI" id="CHEBI:15378"/>
        <dbReference type="ChEBI" id="CHEBI:16335"/>
        <dbReference type="ChEBI" id="CHEBI:17596"/>
        <dbReference type="ChEBI" id="CHEBI:28938"/>
        <dbReference type="EC" id="3.5.4.4"/>
    </reaction>
</comment>
<evidence type="ECO:0000256" key="3">
    <source>
        <dbReference type="ARBA" id="ARBA00006083"/>
    </source>
</evidence>
<dbReference type="Proteomes" id="UP000184073">
    <property type="component" value="Unassembled WGS sequence"/>
</dbReference>
<dbReference type="EMBL" id="KV878129">
    <property type="protein sequence ID" value="OJJ02638.1"/>
    <property type="molecule type" value="Genomic_DNA"/>
</dbReference>
<organism evidence="11 12">
    <name type="scientific">Aspergillus versicolor CBS 583.65</name>
    <dbReference type="NCBI Taxonomy" id="1036611"/>
    <lineage>
        <taxon>Eukaryota</taxon>
        <taxon>Fungi</taxon>
        <taxon>Dikarya</taxon>
        <taxon>Ascomycota</taxon>
        <taxon>Pezizomycotina</taxon>
        <taxon>Eurotiomycetes</taxon>
        <taxon>Eurotiomycetidae</taxon>
        <taxon>Eurotiales</taxon>
        <taxon>Aspergillaceae</taxon>
        <taxon>Aspergillus</taxon>
        <taxon>Aspergillus subgen. Nidulantes</taxon>
    </lineage>
</organism>
<dbReference type="PANTHER" id="PTHR11409:SF39">
    <property type="entry name" value="ADENOSINE DEAMINASE 2"/>
    <property type="match status" value="1"/>
</dbReference>
<dbReference type="PANTHER" id="PTHR11409">
    <property type="entry name" value="ADENOSINE DEAMINASE"/>
    <property type="match status" value="1"/>
</dbReference>
<dbReference type="GO" id="GO:0005576">
    <property type="term" value="C:extracellular region"/>
    <property type="evidence" value="ECO:0007669"/>
    <property type="project" value="UniProtKB-SubCell"/>
</dbReference>
<dbReference type="Pfam" id="PF00962">
    <property type="entry name" value="A_deaminase"/>
    <property type="match status" value="1"/>
</dbReference>
<comment type="subcellular location">
    <subcellularLocation>
        <location evidence="2">Secreted</location>
    </subcellularLocation>
</comment>
<dbReference type="VEuPathDB" id="FungiDB:ASPVEDRAFT_62622"/>